<sequence>MQHIEMTLPKDVPHEITAIGTIEEAHDLIGGDDPVTFSHIVINLGSAEAILAFLQEVTTFQKVEKTVIVILSDSVQRTAVMKAAAGTKTEQTLASNSVTFIYKPVKPSRFAVIFDPDKRRDLSTDWNRSNAQQLVEKQKASYNEMSMRMGHKGYKVLVVEDNKINQKVLTKYLEKIGVEVEIAEDGIECTELVFNKPHNYYSLILCDIQMPHKDGYQTCRDIREWEEQNGFDKLPVIALSANVMSVVFDKCKAAGFSDYVTKPVDFISLSKAMVKYFS</sequence>
<comment type="caution">
    <text evidence="1">The sequence shown here is derived from an EMBL/GenBank/DDBJ whole genome shotgun (WGS) entry which is preliminary data.</text>
</comment>
<evidence type="ECO:0000313" key="1">
    <source>
        <dbReference type="EMBL" id="KAJ3474694.1"/>
    </source>
</evidence>
<protein>
    <submittedName>
        <fullName evidence="1">Uncharacterized protein</fullName>
    </submittedName>
</protein>
<keyword evidence="2" id="KW-1185">Reference proteome</keyword>
<dbReference type="EMBL" id="JANAKD010002122">
    <property type="protein sequence ID" value="KAJ3474694.1"/>
    <property type="molecule type" value="Genomic_DNA"/>
</dbReference>
<gene>
    <name evidence="1" type="ORF">NLG97_g9732</name>
</gene>
<dbReference type="Proteomes" id="UP001148737">
    <property type="component" value="Unassembled WGS sequence"/>
</dbReference>
<name>A0ACC1QGG7_9HYPO</name>
<proteinExistence type="predicted"/>
<organism evidence="1 2">
    <name type="scientific">Lecanicillium saksenae</name>
    <dbReference type="NCBI Taxonomy" id="468837"/>
    <lineage>
        <taxon>Eukaryota</taxon>
        <taxon>Fungi</taxon>
        <taxon>Dikarya</taxon>
        <taxon>Ascomycota</taxon>
        <taxon>Pezizomycotina</taxon>
        <taxon>Sordariomycetes</taxon>
        <taxon>Hypocreomycetidae</taxon>
        <taxon>Hypocreales</taxon>
        <taxon>Cordycipitaceae</taxon>
        <taxon>Lecanicillium</taxon>
    </lineage>
</organism>
<evidence type="ECO:0000313" key="2">
    <source>
        <dbReference type="Proteomes" id="UP001148737"/>
    </source>
</evidence>
<reference evidence="1" key="1">
    <citation type="submission" date="2022-07" db="EMBL/GenBank/DDBJ databases">
        <title>Genome Sequence of Lecanicillium saksenae.</title>
        <authorList>
            <person name="Buettner E."/>
        </authorList>
    </citation>
    <scope>NUCLEOTIDE SEQUENCE</scope>
    <source>
        <strain evidence="1">VT-O1</strain>
    </source>
</reference>
<accession>A0ACC1QGG7</accession>